<feature type="compositionally biased region" description="Polar residues" evidence="1">
    <location>
        <begin position="183"/>
        <end position="195"/>
    </location>
</feature>
<dbReference type="Proteomes" id="UP000800096">
    <property type="component" value="Unassembled WGS sequence"/>
</dbReference>
<keyword evidence="3" id="KW-1185">Reference proteome</keyword>
<evidence type="ECO:0000313" key="2">
    <source>
        <dbReference type="EMBL" id="KAF1920942.1"/>
    </source>
</evidence>
<dbReference type="EMBL" id="ML979132">
    <property type="protein sequence ID" value="KAF1920942.1"/>
    <property type="molecule type" value="Genomic_DNA"/>
</dbReference>
<gene>
    <name evidence="2" type="ORF">BDU57DRAFT_534663</name>
</gene>
<accession>A0A6A5QZU6</accession>
<evidence type="ECO:0000256" key="1">
    <source>
        <dbReference type="SAM" id="MobiDB-lite"/>
    </source>
</evidence>
<sequence length="459" mass="49680">MQKQISNARIAAARAQGQRVYISGIQGQHTLEVGVAYHYRGHYIYALPAGNPIEPVPFSTKKGVKVVGTVSSAAPNYDPRAPDLVPETSVAALKKSCDRVWAQQKEEEEERKQTVKQALEEEKEAAVLPPTALASTMPSISVHSAETHAPGGYASDSFFNAYTYTPHNRARFLADSAPGSRFGSATNTPYTSRPVSPSHPPLRSSGPFRQPYSTTNLTALLADTSNNYNALSDVAEGMADLQDATDSNSGIEYKLETNSDAEEYTYTYRHCPSPSTVESPPYSRNKPIGTGRPRRASMAMNQAYNASISSATSAPPPLFPALTQTSDASMLSAAAAAAPPPTTAQHRLTAPSTLATHQQSGQNFNRAVDRHSRNYSHATPPAEAASTARPAKCPLHGEDCDGVSTTETWRTQHARNTNGLRENYPVILGDGDRVMVDWKRILQEEKAALELGETRKLLR</sequence>
<proteinExistence type="predicted"/>
<dbReference type="OrthoDB" id="3792817at2759"/>
<protein>
    <submittedName>
        <fullName evidence="2">Uncharacterized protein</fullName>
    </submittedName>
</protein>
<organism evidence="2 3">
    <name type="scientific">Ampelomyces quisqualis</name>
    <name type="common">Powdery mildew agent</name>
    <dbReference type="NCBI Taxonomy" id="50730"/>
    <lineage>
        <taxon>Eukaryota</taxon>
        <taxon>Fungi</taxon>
        <taxon>Dikarya</taxon>
        <taxon>Ascomycota</taxon>
        <taxon>Pezizomycotina</taxon>
        <taxon>Dothideomycetes</taxon>
        <taxon>Pleosporomycetidae</taxon>
        <taxon>Pleosporales</taxon>
        <taxon>Pleosporineae</taxon>
        <taxon>Phaeosphaeriaceae</taxon>
        <taxon>Ampelomyces</taxon>
    </lineage>
</organism>
<reference evidence="2" key="1">
    <citation type="journal article" date="2020" name="Stud. Mycol.">
        <title>101 Dothideomycetes genomes: a test case for predicting lifestyles and emergence of pathogens.</title>
        <authorList>
            <person name="Haridas S."/>
            <person name="Albert R."/>
            <person name="Binder M."/>
            <person name="Bloem J."/>
            <person name="Labutti K."/>
            <person name="Salamov A."/>
            <person name="Andreopoulos B."/>
            <person name="Baker S."/>
            <person name="Barry K."/>
            <person name="Bills G."/>
            <person name="Bluhm B."/>
            <person name="Cannon C."/>
            <person name="Castanera R."/>
            <person name="Culley D."/>
            <person name="Daum C."/>
            <person name="Ezra D."/>
            <person name="Gonzalez J."/>
            <person name="Henrissat B."/>
            <person name="Kuo A."/>
            <person name="Liang C."/>
            <person name="Lipzen A."/>
            <person name="Lutzoni F."/>
            <person name="Magnuson J."/>
            <person name="Mondo S."/>
            <person name="Nolan M."/>
            <person name="Ohm R."/>
            <person name="Pangilinan J."/>
            <person name="Park H.-J."/>
            <person name="Ramirez L."/>
            <person name="Alfaro M."/>
            <person name="Sun H."/>
            <person name="Tritt A."/>
            <person name="Yoshinaga Y."/>
            <person name="Zwiers L.-H."/>
            <person name="Turgeon B."/>
            <person name="Goodwin S."/>
            <person name="Spatafora J."/>
            <person name="Crous P."/>
            <person name="Grigoriev I."/>
        </authorList>
    </citation>
    <scope>NUCLEOTIDE SEQUENCE</scope>
    <source>
        <strain evidence="2">HMLAC05119</strain>
    </source>
</reference>
<name>A0A6A5QZU6_AMPQU</name>
<feature type="region of interest" description="Disordered" evidence="1">
    <location>
        <begin position="183"/>
        <end position="208"/>
    </location>
</feature>
<dbReference type="AlphaFoldDB" id="A0A6A5QZU6"/>
<evidence type="ECO:0000313" key="3">
    <source>
        <dbReference type="Proteomes" id="UP000800096"/>
    </source>
</evidence>